<comment type="cofactor">
    <cofactor evidence="1">
        <name>pyridoxal 5'-phosphate</name>
        <dbReference type="ChEBI" id="CHEBI:597326"/>
    </cofactor>
</comment>
<dbReference type="InterPro" id="IPR050147">
    <property type="entry name" value="Ser/Thr_Dehydratase"/>
</dbReference>
<dbReference type="AlphaFoldDB" id="A0A4U1I385"/>
<dbReference type="SUPFAM" id="SSF53686">
    <property type="entry name" value="Tryptophan synthase beta subunit-like PLP-dependent enzymes"/>
    <property type="match status" value="1"/>
</dbReference>
<dbReference type="InterPro" id="IPR036052">
    <property type="entry name" value="TrpB-like_PALP_sf"/>
</dbReference>
<dbReference type="EMBL" id="SWJE01000008">
    <property type="protein sequence ID" value="TKC87689.1"/>
    <property type="molecule type" value="Genomic_DNA"/>
</dbReference>
<evidence type="ECO:0000259" key="4">
    <source>
        <dbReference type="Pfam" id="PF00291"/>
    </source>
</evidence>
<accession>A0A4U1I385</accession>
<reference evidence="5 6" key="1">
    <citation type="submission" date="2019-04" db="EMBL/GenBank/DDBJ databases">
        <title>Trinickia sp. 7GSK02, isolated from subtropical forest soil.</title>
        <authorList>
            <person name="Gao Z.-H."/>
            <person name="Qiu L.-H."/>
        </authorList>
    </citation>
    <scope>NUCLEOTIDE SEQUENCE [LARGE SCALE GENOMIC DNA]</scope>
    <source>
        <strain evidence="5 6">7GSK02</strain>
    </source>
</reference>
<dbReference type="RefSeq" id="WP_136895952.1">
    <property type="nucleotide sequence ID" value="NZ_SWJE01000008.1"/>
</dbReference>
<comment type="caution">
    <text evidence="5">The sequence shown here is derived from an EMBL/GenBank/DDBJ whole genome shotgun (WGS) entry which is preliminary data.</text>
</comment>
<proteinExistence type="predicted"/>
<dbReference type="PANTHER" id="PTHR48078">
    <property type="entry name" value="THREONINE DEHYDRATASE, MITOCHONDRIAL-RELATED"/>
    <property type="match status" value="1"/>
</dbReference>
<evidence type="ECO:0000313" key="5">
    <source>
        <dbReference type="EMBL" id="TKC87689.1"/>
    </source>
</evidence>
<evidence type="ECO:0000256" key="2">
    <source>
        <dbReference type="ARBA" id="ARBA00022898"/>
    </source>
</evidence>
<keyword evidence="6" id="KW-1185">Reference proteome</keyword>
<protein>
    <submittedName>
        <fullName evidence="5">Pyridoxal-phosphate dependent enzyme</fullName>
    </submittedName>
</protein>
<dbReference type="Gene3D" id="3.40.50.1100">
    <property type="match status" value="2"/>
</dbReference>
<dbReference type="OrthoDB" id="9811476at2"/>
<dbReference type="GO" id="GO:0006567">
    <property type="term" value="P:L-threonine catabolic process"/>
    <property type="evidence" value="ECO:0007669"/>
    <property type="project" value="TreeGrafter"/>
</dbReference>
<dbReference type="InterPro" id="IPR001926">
    <property type="entry name" value="TrpB-like_PALP"/>
</dbReference>
<keyword evidence="2" id="KW-0663">Pyridoxal phosphate</keyword>
<gene>
    <name evidence="5" type="ORF">FAZ69_15465</name>
</gene>
<organism evidence="5 6">
    <name type="scientific">Trinickia terrae</name>
    <dbReference type="NCBI Taxonomy" id="2571161"/>
    <lineage>
        <taxon>Bacteria</taxon>
        <taxon>Pseudomonadati</taxon>
        <taxon>Pseudomonadota</taxon>
        <taxon>Betaproteobacteria</taxon>
        <taxon>Burkholderiales</taxon>
        <taxon>Burkholderiaceae</taxon>
        <taxon>Trinickia</taxon>
    </lineage>
</organism>
<dbReference type="PANTHER" id="PTHR48078:SF6">
    <property type="entry name" value="L-THREONINE DEHYDRATASE CATABOLIC TDCB"/>
    <property type="match status" value="1"/>
</dbReference>
<dbReference type="Proteomes" id="UP000305539">
    <property type="component" value="Unassembled WGS sequence"/>
</dbReference>
<keyword evidence="3" id="KW-0456">Lyase</keyword>
<evidence type="ECO:0000313" key="6">
    <source>
        <dbReference type="Proteomes" id="UP000305539"/>
    </source>
</evidence>
<dbReference type="GO" id="GO:0009097">
    <property type="term" value="P:isoleucine biosynthetic process"/>
    <property type="evidence" value="ECO:0007669"/>
    <property type="project" value="TreeGrafter"/>
</dbReference>
<feature type="domain" description="Tryptophan synthase beta chain-like PALP" evidence="4">
    <location>
        <begin position="42"/>
        <end position="323"/>
    </location>
</feature>
<evidence type="ECO:0000256" key="1">
    <source>
        <dbReference type="ARBA" id="ARBA00001933"/>
    </source>
</evidence>
<dbReference type="Pfam" id="PF00291">
    <property type="entry name" value="PALP"/>
    <property type="match status" value="1"/>
</dbReference>
<dbReference type="GO" id="GO:0003941">
    <property type="term" value="F:L-serine ammonia-lyase activity"/>
    <property type="evidence" value="ECO:0007669"/>
    <property type="project" value="TreeGrafter"/>
</dbReference>
<evidence type="ECO:0000256" key="3">
    <source>
        <dbReference type="ARBA" id="ARBA00023239"/>
    </source>
</evidence>
<dbReference type="GO" id="GO:0004794">
    <property type="term" value="F:threonine deaminase activity"/>
    <property type="evidence" value="ECO:0007669"/>
    <property type="project" value="TreeGrafter"/>
</dbReference>
<dbReference type="GO" id="GO:0006565">
    <property type="term" value="P:L-serine catabolic process"/>
    <property type="evidence" value="ECO:0007669"/>
    <property type="project" value="TreeGrafter"/>
</dbReference>
<name>A0A4U1I385_9BURK</name>
<sequence length="341" mass="35696">MLPDILHHPRKALVCRGTGADYLSDVTREAIEHASRALGKEIVHTPLLSCEVQSGDRSILLKPENLQPRGSFKIRCALNAISNLSPEQLAKGVYTASTGNFALGLAHSARARKVDVRVYVTPAAAKSKVAALRELGAQVIETDLDTWWAILCGRPPADESGTFVHPCSGRDVIVGNATIGQEIVEDQADVDAILVPFGGGGLVTGIALACSLWRSRARVYACETEAATPLFSAMSAGGPVEVPVDPNSFVTSIGVSTVLDSNWPFLDAMVDGVVVSSLAATAQSVRQLAKHNHLMVEGAGAAAFAAASHPFFAGQRVVAVLSGGSIDLDIFASILSEGLPP</sequence>